<comment type="caution">
    <text evidence="2">The sequence shown here is derived from an EMBL/GenBank/DDBJ whole genome shotgun (WGS) entry which is preliminary data.</text>
</comment>
<evidence type="ECO:0000313" key="3">
    <source>
        <dbReference type="Proteomes" id="UP000319746"/>
    </source>
</evidence>
<dbReference type="PANTHER" id="PTHR43861:SF1">
    <property type="entry name" value="TRANS-ACONITATE 2-METHYLTRANSFERASE"/>
    <property type="match status" value="1"/>
</dbReference>
<keyword evidence="2" id="KW-0830">Ubiquinone</keyword>
<dbReference type="GO" id="GO:0032259">
    <property type="term" value="P:methylation"/>
    <property type="evidence" value="ECO:0007669"/>
    <property type="project" value="UniProtKB-KW"/>
</dbReference>
<dbReference type="Proteomes" id="UP000319746">
    <property type="component" value="Unassembled WGS sequence"/>
</dbReference>
<proteinExistence type="predicted"/>
<gene>
    <name evidence="2" type="ORF">FB556_0881</name>
</gene>
<dbReference type="RefSeq" id="WP_141865023.1">
    <property type="nucleotide sequence ID" value="NZ_BAABAN010000001.1"/>
</dbReference>
<reference evidence="2 3" key="1">
    <citation type="submission" date="2019-06" db="EMBL/GenBank/DDBJ databases">
        <title>Sequencing the genomes of 1000 actinobacteria strains.</title>
        <authorList>
            <person name="Klenk H.-P."/>
        </authorList>
    </citation>
    <scope>NUCLEOTIDE SEQUENCE [LARGE SCALE GENOMIC DNA]</scope>
    <source>
        <strain evidence="2 3">DSM 24083</strain>
    </source>
</reference>
<name>A0A543APB2_9MICC</name>
<sequence>MLLAEAFTTSARRYDLLTKLNPGYRRELRSATRKLAELLDVPPGRRPVIWDLGCGTGLSTQALLKTLPNARIVGVDASAGMLAAARAKPWPDGTAFVLDRVEQLPENPAPELATAPDGVFAAYLLRNVPEAERTVALESIRALMKPGTPLVLQDYSVVESQWAQTKWTLVCFGIIIPLAAATGAQASLFTYLWRSVMRNDATRTVLTRLARAGFERATVTSARGWHRKVLHTYVALNQGRSQ</sequence>
<organism evidence="2 3">
    <name type="scientific">Enteractinococcus coprophilus</name>
    <dbReference type="NCBI Taxonomy" id="1027633"/>
    <lineage>
        <taxon>Bacteria</taxon>
        <taxon>Bacillati</taxon>
        <taxon>Actinomycetota</taxon>
        <taxon>Actinomycetes</taxon>
        <taxon>Micrococcales</taxon>
        <taxon>Micrococcaceae</taxon>
    </lineage>
</organism>
<dbReference type="GO" id="GO:0008168">
    <property type="term" value="F:methyltransferase activity"/>
    <property type="evidence" value="ECO:0007669"/>
    <property type="project" value="UniProtKB-KW"/>
</dbReference>
<dbReference type="AlphaFoldDB" id="A0A543APB2"/>
<dbReference type="Pfam" id="PF08242">
    <property type="entry name" value="Methyltransf_12"/>
    <property type="match status" value="1"/>
</dbReference>
<evidence type="ECO:0000259" key="1">
    <source>
        <dbReference type="Pfam" id="PF08242"/>
    </source>
</evidence>
<dbReference type="PANTHER" id="PTHR43861">
    <property type="entry name" value="TRANS-ACONITATE 2-METHYLTRANSFERASE-RELATED"/>
    <property type="match status" value="1"/>
</dbReference>
<dbReference type="InterPro" id="IPR013217">
    <property type="entry name" value="Methyltransf_12"/>
</dbReference>
<evidence type="ECO:0000313" key="2">
    <source>
        <dbReference type="EMBL" id="TQL74417.1"/>
    </source>
</evidence>
<keyword evidence="3" id="KW-1185">Reference proteome</keyword>
<dbReference type="SUPFAM" id="SSF53335">
    <property type="entry name" value="S-adenosyl-L-methionine-dependent methyltransferases"/>
    <property type="match status" value="1"/>
</dbReference>
<dbReference type="Gene3D" id="3.40.50.150">
    <property type="entry name" value="Vaccinia Virus protein VP39"/>
    <property type="match status" value="1"/>
</dbReference>
<accession>A0A543APB2</accession>
<keyword evidence="2" id="KW-0808">Transferase</keyword>
<keyword evidence="2" id="KW-0489">Methyltransferase</keyword>
<dbReference type="InterPro" id="IPR029063">
    <property type="entry name" value="SAM-dependent_MTases_sf"/>
</dbReference>
<dbReference type="OrthoDB" id="7032234at2"/>
<dbReference type="CDD" id="cd02440">
    <property type="entry name" value="AdoMet_MTases"/>
    <property type="match status" value="1"/>
</dbReference>
<protein>
    <submittedName>
        <fullName evidence="2">Ubiquinone/menaquinone biosynthesis C-methylase UbiE</fullName>
    </submittedName>
</protein>
<feature type="domain" description="Methyltransferase type 12" evidence="1">
    <location>
        <begin position="51"/>
        <end position="148"/>
    </location>
</feature>
<dbReference type="EMBL" id="VFOU01000001">
    <property type="protein sequence ID" value="TQL74417.1"/>
    <property type="molecule type" value="Genomic_DNA"/>
</dbReference>